<dbReference type="AlphaFoldDB" id="A0A955RJI2"/>
<evidence type="ECO:0000313" key="5">
    <source>
        <dbReference type="Proteomes" id="UP000783287"/>
    </source>
</evidence>
<dbReference type="GO" id="GO:0003677">
    <property type="term" value="F:DNA binding"/>
    <property type="evidence" value="ECO:0007669"/>
    <property type="project" value="UniProtKB-UniRule"/>
</dbReference>
<dbReference type="Gene3D" id="1.10.357.10">
    <property type="entry name" value="Tetracycline Repressor, domain 2"/>
    <property type="match status" value="1"/>
</dbReference>
<feature type="domain" description="HTH tetR-type" evidence="3">
    <location>
        <begin position="9"/>
        <end position="69"/>
    </location>
</feature>
<dbReference type="InterPro" id="IPR050624">
    <property type="entry name" value="HTH-type_Tx_Regulator"/>
</dbReference>
<name>A0A955RJI2_9BACT</name>
<dbReference type="Pfam" id="PF21303">
    <property type="entry name" value="TetR_C_39"/>
    <property type="match status" value="1"/>
</dbReference>
<organism evidence="4 5">
    <name type="scientific">Candidatus Dojkabacteria bacterium</name>
    <dbReference type="NCBI Taxonomy" id="2099670"/>
    <lineage>
        <taxon>Bacteria</taxon>
        <taxon>Candidatus Dojkabacteria</taxon>
    </lineage>
</organism>
<protein>
    <submittedName>
        <fullName evidence="4">TetR/AcrR family transcriptional regulator</fullName>
    </submittedName>
</protein>
<accession>A0A955RJI2</accession>
<comment type="caution">
    <text evidence="4">The sequence shown here is derived from an EMBL/GenBank/DDBJ whole genome shotgun (WGS) entry which is preliminary data.</text>
</comment>
<dbReference type="PROSITE" id="PS01081">
    <property type="entry name" value="HTH_TETR_1"/>
    <property type="match status" value="1"/>
</dbReference>
<evidence type="ECO:0000313" key="4">
    <source>
        <dbReference type="EMBL" id="MCA9383489.1"/>
    </source>
</evidence>
<feature type="DNA-binding region" description="H-T-H motif" evidence="2">
    <location>
        <begin position="32"/>
        <end position="51"/>
    </location>
</feature>
<dbReference type="InterPro" id="IPR001647">
    <property type="entry name" value="HTH_TetR"/>
</dbReference>
<dbReference type="EMBL" id="JAGQLK010000077">
    <property type="protein sequence ID" value="MCA9383489.1"/>
    <property type="molecule type" value="Genomic_DNA"/>
</dbReference>
<gene>
    <name evidence="4" type="ORF">KC909_03930</name>
</gene>
<dbReference type="PROSITE" id="PS50977">
    <property type="entry name" value="HTH_TETR_2"/>
    <property type="match status" value="1"/>
</dbReference>
<dbReference type="InterPro" id="IPR023772">
    <property type="entry name" value="DNA-bd_HTH_TetR-type_CS"/>
</dbReference>
<dbReference type="SUPFAM" id="SSF46689">
    <property type="entry name" value="Homeodomain-like"/>
    <property type="match status" value="1"/>
</dbReference>
<reference evidence="4" key="1">
    <citation type="submission" date="2020-04" db="EMBL/GenBank/DDBJ databases">
        <authorList>
            <person name="Zhang T."/>
        </authorList>
    </citation>
    <scope>NUCLEOTIDE SEQUENCE</scope>
    <source>
        <strain evidence="4">HKST-UBA14</strain>
    </source>
</reference>
<evidence type="ECO:0000256" key="2">
    <source>
        <dbReference type="PROSITE-ProRule" id="PRU00335"/>
    </source>
</evidence>
<dbReference type="Pfam" id="PF00440">
    <property type="entry name" value="TetR_N"/>
    <property type="match status" value="1"/>
</dbReference>
<dbReference type="PANTHER" id="PTHR43479:SF11">
    <property type="entry name" value="ACREF_ENVCD OPERON REPRESSOR-RELATED"/>
    <property type="match status" value="1"/>
</dbReference>
<dbReference type="InterPro" id="IPR009057">
    <property type="entry name" value="Homeodomain-like_sf"/>
</dbReference>
<evidence type="ECO:0000256" key="1">
    <source>
        <dbReference type="ARBA" id="ARBA00023125"/>
    </source>
</evidence>
<keyword evidence="1 2" id="KW-0238">DNA-binding</keyword>
<dbReference type="PRINTS" id="PR00455">
    <property type="entry name" value="HTHTETR"/>
</dbReference>
<evidence type="ECO:0000259" key="3">
    <source>
        <dbReference type="PROSITE" id="PS50977"/>
    </source>
</evidence>
<reference evidence="4" key="2">
    <citation type="journal article" date="2021" name="Microbiome">
        <title>Successional dynamics and alternative stable states in a saline activated sludge microbial community over 9 years.</title>
        <authorList>
            <person name="Wang Y."/>
            <person name="Ye J."/>
            <person name="Ju F."/>
            <person name="Liu L."/>
            <person name="Boyd J.A."/>
            <person name="Deng Y."/>
            <person name="Parks D.H."/>
            <person name="Jiang X."/>
            <person name="Yin X."/>
            <person name="Woodcroft B.J."/>
            <person name="Tyson G.W."/>
            <person name="Hugenholtz P."/>
            <person name="Polz M.F."/>
            <person name="Zhang T."/>
        </authorList>
    </citation>
    <scope>NUCLEOTIDE SEQUENCE</scope>
    <source>
        <strain evidence="4">HKST-UBA14</strain>
    </source>
</reference>
<dbReference type="InterPro" id="IPR049149">
    <property type="entry name" value="TetR/AcrR_C"/>
</dbReference>
<dbReference type="Proteomes" id="UP000783287">
    <property type="component" value="Unassembled WGS sequence"/>
</dbReference>
<proteinExistence type="predicted"/>
<sequence>MPRVTKNYKDRKKEIVDTATRLFTTIGYENTTIERIIEEMSVAKGTFYYYFPSKEAILESVANNILDDLINNAQGLANNTQISISQKLEMIFSPTNNSNKTAQEITETLHHTENSKLHQKINVNLVLRLSPILVEIIEQGINENLFEVEKPLETVQFLLVGAQFLFKEQLFSWDKDEYKQRRLAMKQILERSLGSEEDFFKFLL</sequence>
<dbReference type="PANTHER" id="PTHR43479">
    <property type="entry name" value="ACREF/ENVCD OPERON REPRESSOR-RELATED"/>
    <property type="match status" value="1"/>
</dbReference>